<dbReference type="SUPFAM" id="SSF46955">
    <property type="entry name" value="Putative DNA-binding domain"/>
    <property type="match status" value="1"/>
</dbReference>
<dbReference type="Gene3D" id="1.10.1660.10">
    <property type="match status" value="1"/>
</dbReference>
<feature type="domain" description="HTH merR-type" evidence="2">
    <location>
        <begin position="7"/>
        <end position="76"/>
    </location>
</feature>
<proteinExistence type="predicted"/>
<evidence type="ECO:0000313" key="4">
    <source>
        <dbReference type="Proteomes" id="UP001617907"/>
    </source>
</evidence>
<dbReference type="PANTHER" id="PTHR30204:SF93">
    <property type="entry name" value="HTH MERR-TYPE DOMAIN-CONTAINING PROTEIN"/>
    <property type="match status" value="1"/>
</dbReference>
<dbReference type="EMBL" id="JBIVPC010000019">
    <property type="protein sequence ID" value="MFJ6040598.1"/>
    <property type="molecule type" value="Genomic_DNA"/>
</dbReference>
<dbReference type="InterPro" id="IPR009061">
    <property type="entry name" value="DNA-bd_dom_put_sf"/>
</dbReference>
<gene>
    <name evidence="3" type="ORF">ACIQFM_30660</name>
</gene>
<dbReference type="InterPro" id="IPR047057">
    <property type="entry name" value="MerR_fam"/>
</dbReference>
<keyword evidence="4" id="KW-1185">Reference proteome</keyword>
<dbReference type="PANTHER" id="PTHR30204">
    <property type="entry name" value="REDOX-CYCLING DRUG-SENSING TRANSCRIPTIONAL ACTIVATOR SOXR"/>
    <property type="match status" value="1"/>
</dbReference>
<reference evidence="3 4" key="1">
    <citation type="submission" date="2024-10" db="EMBL/GenBank/DDBJ databases">
        <title>The Natural Products Discovery Center: Release of the First 8490 Sequenced Strains for Exploring Actinobacteria Biosynthetic Diversity.</title>
        <authorList>
            <person name="Kalkreuter E."/>
            <person name="Kautsar S.A."/>
            <person name="Yang D."/>
            <person name="Bader C.D."/>
            <person name="Teijaro C.N."/>
            <person name="Fluegel L."/>
            <person name="Davis C.M."/>
            <person name="Simpson J.R."/>
            <person name="Lauterbach L."/>
            <person name="Steele A.D."/>
            <person name="Gui C."/>
            <person name="Meng S."/>
            <person name="Li G."/>
            <person name="Viehrig K."/>
            <person name="Ye F."/>
            <person name="Su P."/>
            <person name="Kiefer A.F."/>
            <person name="Nichols A."/>
            <person name="Cepeda A.J."/>
            <person name="Yan W."/>
            <person name="Fan B."/>
            <person name="Jiang Y."/>
            <person name="Adhikari A."/>
            <person name="Zheng C.-J."/>
            <person name="Schuster L."/>
            <person name="Cowan T.M."/>
            <person name="Smanski M.J."/>
            <person name="Chevrette M.G."/>
            <person name="De Carvalho L.P.S."/>
            <person name="Shen B."/>
        </authorList>
    </citation>
    <scope>NUCLEOTIDE SEQUENCE [LARGE SCALE GENOMIC DNA]</scope>
    <source>
        <strain evidence="3 4">NPDC093086</strain>
    </source>
</reference>
<accession>A0ABW8HIN2</accession>
<comment type="caution">
    <text evidence="3">The sequence shown here is derived from an EMBL/GenBank/DDBJ whole genome shotgun (WGS) entry which is preliminary data.</text>
</comment>
<dbReference type="PROSITE" id="PS50937">
    <property type="entry name" value="HTH_MERR_2"/>
    <property type="match status" value="1"/>
</dbReference>
<dbReference type="PRINTS" id="PR00040">
    <property type="entry name" value="HTHMERR"/>
</dbReference>
<dbReference type="SMART" id="SM00422">
    <property type="entry name" value="HTH_MERR"/>
    <property type="match status" value="1"/>
</dbReference>
<dbReference type="CDD" id="cd00592">
    <property type="entry name" value="HTH_MerR-like"/>
    <property type="match status" value="1"/>
</dbReference>
<sequence>MNGATPPHSIGDLSARTGVPVRTVRFYSDTGLLPPTDRTPAGYRRYDDAALDRLHLIGVLRELDVDLATVRHVLDGDLSVAEVAAAHADATALRIRALRLRHGLLRLVARRRPNPEETVFMHRLTRLACDEQRRMVTDFVDALGAGAPRARDAAAALRTALPDLPDEPSDAQLAAWVELAELMADEDFRARMADAALPPADEDVLPGVDPRVAAELVLFARRTVAAAREAGIDPESADAAPAVDAVVERFAAALGRPDGPRLREWMCRRFEKGHDPLAERYWRLVWTVNDWRVVPGHLPFQPWMVRALRRPVRASAGRR</sequence>
<dbReference type="InterPro" id="IPR000551">
    <property type="entry name" value="MerR-type_HTH_dom"/>
</dbReference>
<dbReference type="Proteomes" id="UP001617907">
    <property type="component" value="Unassembled WGS sequence"/>
</dbReference>
<organism evidence="3 4">
    <name type="scientific">Streptomyces ardesiacus</name>
    <dbReference type="NCBI Taxonomy" id="285564"/>
    <lineage>
        <taxon>Bacteria</taxon>
        <taxon>Bacillati</taxon>
        <taxon>Actinomycetota</taxon>
        <taxon>Actinomycetes</taxon>
        <taxon>Kitasatosporales</taxon>
        <taxon>Streptomycetaceae</taxon>
        <taxon>Streptomyces</taxon>
    </lineage>
</organism>
<evidence type="ECO:0000259" key="2">
    <source>
        <dbReference type="PROSITE" id="PS50937"/>
    </source>
</evidence>
<protein>
    <submittedName>
        <fullName evidence="3">MerR family transcriptional regulator</fullName>
    </submittedName>
</protein>
<evidence type="ECO:0000313" key="3">
    <source>
        <dbReference type="EMBL" id="MFJ6040598.1"/>
    </source>
</evidence>
<keyword evidence="1" id="KW-0238">DNA-binding</keyword>
<dbReference type="Pfam" id="PF13411">
    <property type="entry name" value="MerR_1"/>
    <property type="match status" value="1"/>
</dbReference>
<dbReference type="RefSeq" id="WP_350891608.1">
    <property type="nucleotide sequence ID" value="NZ_JBEOTR010000020.1"/>
</dbReference>
<evidence type="ECO:0000256" key="1">
    <source>
        <dbReference type="ARBA" id="ARBA00023125"/>
    </source>
</evidence>
<name>A0ABW8HIN2_9ACTN</name>